<dbReference type="Proteomes" id="UP000652755">
    <property type="component" value="Unassembled WGS sequence"/>
</dbReference>
<dbReference type="EMBL" id="JACRYL010000007">
    <property type="protein sequence ID" value="MBC6110543.1"/>
    <property type="molecule type" value="Genomic_DNA"/>
</dbReference>
<gene>
    <name evidence="1" type="ORF">H7U22_08910</name>
</gene>
<evidence type="ECO:0000313" key="2">
    <source>
        <dbReference type="Proteomes" id="UP000652755"/>
    </source>
</evidence>
<evidence type="ECO:0008006" key="3">
    <source>
        <dbReference type="Google" id="ProtNLM"/>
    </source>
</evidence>
<evidence type="ECO:0000313" key="1">
    <source>
        <dbReference type="EMBL" id="MBC6110543.1"/>
    </source>
</evidence>
<name>A0ABR7KS51_9SPHI</name>
<protein>
    <recommendedName>
        <fullName evidence="3">Phytanoyl-CoA dioxygenase (PhyH)</fullName>
    </recommendedName>
</protein>
<keyword evidence="2" id="KW-1185">Reference proteome</keyword>
<dbReference type="SUPFAM" id="SSF51197">
    <property type="entry name" value="Clavaminate synthase-like"/>
    <property type="match status" value="1"/>
</dbReference>
<dbReference type="RefSeq" id="WP_187071018.1">
    <property type="nucleotide sequence ID" value="NZ_JACRYL010000007.1"/>
</dbReference>
<reference evidence="1 2" key="1">
    <citation type="submission" date="2020-08" db="EMBL/GenBank/DDBJ databases">
        <authorList>
            <person name="Sun Q."/>
            <person name="Inoue M."/>
        </authorList>
    </citation>
    <scope>NUCLEOTIDE SEQUENCE [LARGE SCALE GENOMIC DNA]</scope>
    <source>
        <strain evidence="1 2">CCM 8938</strain>
    </source>
</reference>
<accession>A0ABR7KS51</accession>
<proteinExistence type="predicted"/>
<organism evidence="1 2">
    <name type="scientific">Pedobacter fastidiosus</name>
    <dbReference type="NCBI Taxonomy" id="2765361"/>
    <lineage>
        <taxon>Bacteria</taxon>
        <taxon>Pseudomonadati</taxon>
        <taxon>Bacteroidota</taxon>
        <taxon>Sphingobacteriia</taxon>
        <taxon>Sphingobacteriales</taxon>
        <taxon>Sphingobacteriaceae</taxon>
        <taxon>Pedobacter</taxon>
    </lineage>
</organism>
<dbReference type="Gene3D" id="2.60.120.620">
    <property type="entry name" value="q2cbj1_9rhob like domain"/>
    <property type="match status" value="1"/>
</dbReference>
<comment type="caution">
    <text evidence="1">The sequence shown here is derived from an EMBL/GenBank/DDBJ whole genome shotgun (WGS) entry which is preliminary data.</text>
</comment>
<sequence>MESNYKIDGIVAIEGFLSDEQIANLRKECNDLFSYTQLMGPGYSVRLSNFVSEVPYPTIKINSVNLLEVAVDIHKELEKLDYKDYKLAHVALYHENKNPNELIWHSDMRNGGLIRAQIVIEGGDLNSGAFRFVKGTQKLKINEPFPPAGFLEKEKDNIMVCNKKNGSLFLFDTIGYHSKCVCMDTRVSLMFDFLPLDYIVNNPNDVSSDIALSSAKISPKVIENIDLFVNGVQNDSRSANTPDFYRFNKPFSGASLKEIVNTFKMVFLRKIGKGKVN</sequence>